<evidence type="ECO:0000256" key="3">
    <source>
        <dbReference type="ARBA" id="ARBA00022729"/>
    </source>
</evidence>
<name>A0A7N4NT40_SARHA</name>
<dbReference type="InterPro" id="IPR017977">
    <property type="entry name" value="ZP_dom_CS"/>
</dbReference>
<protein>
    <submittedName>
        <fullName evidence="10">Transforming growth factor beta receptor 3 like</fullName>
    </submittedName>
</protein>
<dbReference type="PANTHER" id="PTHR14002:SF9">
    <property type="entry name" value="TRANSFORMING GROWTH FACTOR-BETA RECEPTOR TYPE 3-LIKE PROTEIN"/>
    <property type="match status" value="1"/>
</dbReference>
<dbReference type="InterPro" id="IPR042235">
    <property type="entry name" value="ZP-C_dom"/>
</dbReference>
<dbReference type="AlphaFoldDB" id="A0A7N4NT40"/>
<keyword evidence="7" id="KW-1133">Transmembrane helix</keyword>
<feature type="domain" description="ZP" evidence="9">
    <location>
        <begin position="1"/>
        <end position="200"/>
    </location>
</feature>
<feature type="compositionally biased region" description="Low complexity" evidence="6">
    <location>
        <begin position="300"/>
        <end position="316"/>
    </location>
</feature>
<feature type="signal peptide" evidence="8">
    <location>
        <begin position="1"/>
        <end position="17"/>
    </location>
</feature>
<feature type="chain" id="PRO_5029610752" evidence="8">
    <location>
        <begin position="18"/>
        <end position="316"/>
    </location>
</feature>
<dbReference type="InterPro" id="IPR001507">
    <property type="entry name" value="ZP_dom"/>
</dbReference>
<dbReference type="Ensembl" id="ENSSHAT00000047514.1">
    <property type="protein sequence ID" value="ENSSHAP00000027794.1"/>
    <property type="gene ID" value="ENSSHAG00000026426.1"/>
</dbReference>
<feature type="region of interest" description="Disordered" evidence="6">
    <location>
        <begin position="178"/>
        <end position="257"/>
    </location>
</feature>
<keyword evidence="11" id="KW-1185">Reference proteome</keyword>
<reference evidence="10 11" key="1">
    <citation type="journal article" date="2011" name="Proc. Natl. Acad. Sci. U.S.A.">
        <title>Genetic diversity and population structure of the endangered marsupial Sarcophilus harrisii (Tasmanian devil).</title>
        <authorList>
            <person name="Miller W."/>
            <person name="Hayes V.M."/>
            <person name="Ratan A."/>
            <person name="Petersen D.C."/>
            <person name="Wittekindt N.E."/>
            <person name="Miller J."/>
            <person name="Walenz B."/>
            <person name="Knight J."/>
            <person name="Qi J."/>
            <person name="Zhao F."/>
            <person name="Wang Q."/>
            <person name="Bedoya-Reina O.C."/>
            <person name="Katiyar N."/>
            <person name="Tomsho L.P."/>
            <person name="Kasson L.M."/>
            <person name="Hardie R.A."/>
            <person name="Woodbridge P."/>
            <person name="Tindall E.A."/>
            <person name="Bertelsen M.F."/>
            <person name="Dixon D."/>
            <person name="Pyecroft S."/>
            <person name="Helgen K.M."/>
            <person name="Lesk A.M."/>
            <person name="Pringle T.H."/>
            <person name="Patterson N."/>
            <person name="Zhang Y."/>
            <person name="Kreiss A."/>
            <person name="Woods G.M."/>
            <person name="Jones M.E."/>
            <person name="Schuster S.C."/>
        </authorList>
    </citation>
    <scope>NUCLEOTIDE SEQUENCE [LARGE SCALE GENOMIC DNA]</scope>
</reference>
<dbReference type="FunCoup" id="A0A7N4NT40">
    <property type="interactions" value="14"/>
</dbReference>
<dbReference type="GO" id="GO:0005576">
    <property type="term" value="C:extracellular region"/>
    <property type="evidence" value="ECO:0007669"/>
    <property type="project" value="UniProtKB-SubCell"/>
</dbReference>
<dbReference type="GO" id="GO:0016477">
    <property type="term" value="P:cell migration"/>
    <property type="evidence" value="ECO:0007669"/>
    <property type="project" value="TreeGrafter"/>
</dbReference>
<dbReference type="PANTHER" id="PTHR14002">
    <property type="entry name" value="ENDOGLIN/TGF-BETA RECEPTOR TYPE III"/>
    <property type="match status" value="1"/>
</dbReference>
<dbReference type="GO" id="GO:0017015">
    <property type="term" value="P:regulation of transforming growth factor beta receptor signaling pathway"/>
    <property type="evidence" value="ECO:0007669"/>
    <property type="project" value="TreeGrafter"/>
</dbReference>
<proteinExistence type="predicted"/>
<evidence type="ECO:0000256" key="8">
    <source>
        <dbReference type="SAM" id="SignalP"/>
    </source>
</evidence>
<dbReference type="Gene3D" id="2.60.40.4100">
    <property type="entry name" value="Zona pellucida, ZP-C domain"/>
    <property type="match status" value="1"/>
</dbReference>
<dbReference type="RefSeq" id="XP_031804184.1">
    <property type="nucleotide sequence ID" value="XM_031948324.1"/>
</dbReference>
<dbReference type="InParanoid" id="A0A7N4NT40"/>
<keyword evidence="7" id="KW-0812">Transmembrane</keyword>
<dbReference type="GeneID" id="100925849"/>
<evidence type="ECO:0000256" key="5">
    <source>
        <dbReference type="ARBA" id="ARBA00023180"/>
    </source>
</evidence>
<reference evidence="10" key="3">
    <citation type="submission" date="2025-09" db="UniProtKB">
        <authorList>
            <consortium name="Ensembl"/>
        </authorList>
    </citation>
    <scope>IDENTIFICATION</scope>
</reference>
<dbReference type="GO" id="GO:0050431">
    <property type="term" value="F:transforming growth factor beta binding"/>
    <property type="evidence" value="ECO:0007669"/>
    <property type="project" value="TreeGrafter"/>
</dbReference>
<evidence type="ECO:0000313" key="10">
    <source>
        <dbReference type="Ensembl" id="ENSSHAP00000027794.1"/>
    </source>
</evidence>
<keyword evidence="3 8" id="KW-0732">Signal</keyword>
<reference evidence="10" key="2">
    <citation type="submission" date="2025-08" db="UniProtKB">
        <authorList>
            <consortium name="Ensembl"/>
        </authorList>
    </citation>
    <scope>IDENTIFICATION</scope>
</reference>
<feature type="transmembrane region" description="Helical" evidence="7">
    <location>
        <begin position="267"/>
        <end position="290"/>
    </location>
</feature>
<evidence type="ECO:0000256" key="6">
    <source>
        <dbReference type="SAM" id="MobiDB-lite"/>
    </source>
</evidence>
<dbReference type="GO" id="GO:0005024">
    <property type="term" value="F:transforming growth factor beta receptor activity"/>
    <property type="evidence" value="ECO:0007669"/>
    <property type="project" value="TreeGrafter"/>
</dbReference>
<organism evidence="10 11">
    <name type="scientific">Sarcophilus harrisii</name>
    <name type="common">Tasmanian devil</name>
    <name type="synonym">Sarcophilus laniarius</name>
    <dbReference type="NCBI Taxonomy" id="9305"/>
    <lineage>
        <taxon>Eukaryota</taxon>
        <taxon>Metazoa</taxon>
        <taxon>Chordata</taxon>
        <taxon>Craniata</taxon>
        <taxon>Vertebrata</taxon>
        <taxon>Euteleostomi</taxon>
        <taxon>Mammalia</taxon>
        <taxon>Metatheria</taxon>
        <taxon>Dasyuromorphia</taxon>
        <taxon>Dasyuridae</taxon>
        <taxon>Sarcophilus</taxon>
    </lineage>
</organism>
<dbReference type="GO" id="GO:0005114">
    <property type="term" value="F:type II transforming growth factor beta receptor binding"/>
    <property type="evidence" value="ECO:0007669"/>
    <property type="project" value="TreeGrafter"/>
</dbReference>
<evidence type="ECO:0000256" key="2">
    <source>
        <dbReference type="ARBA" id="ARBA00022525"/>
    </source>
</evidence>
<evidence type="ECO:0000259" key="9">
    <source>
        <dbReference type="PROSITE" id="PS51034"/>
    </source>
</evidence>
<evidence type="ECO:0000256" key="4">
    <source>
        <dbReference type="ARBA" id="ARBA00023157"/>
    </source>
</evidence>
<evidence type="ECO:0000313" key="11">
    <source>
        <dbReference type="Proteomes" id="UP000007648"/>
    </source>
</evidence>
<keyword evidence="5" id="KW-0325">Glycoprotein</keyword>
<keyword evidence="4" id="KW-1015">Disulfide bond</keyword>
<evidence type="ECO:0000256" key="1">
    <source>
        <dbReference type="ARBA" id="ARBA00004613"/>
    </source>
</evidence>
<dbReference type="Pfam" id="PF00100">
    <property type="entry name" value="Zona_pellucida"/>
    <property type="match status" value="1"/>
</dbReference>
<dbReference type="PROSITE" id="PS00682">
    <property type="entry name" value="ZP_1"/>
    <property type="match status" value="1"/>
</dbReference>
<feature type="region of interest" description="Disordered" evidence="6">
    <location>
        <begin position="293"/>
        <end position="316"/>
    </location>
</feature>
<dbReference type="PROSITE" id="PS51034">
    <property type="entry name" value="ZP_2"/>
    <property type="match status" value="1"/>
</dbReference>
<dbReference type="GO" id="GO:0005539">
    <property type="term" value="F:glycosaminoglycan binding"/>
    <property type="evidence" value="ECO:0007669"/>
    <property type="project" value="TreeGrafter"/>
</dbReference>
<dbReference type="GO" id="GO:0007179">
    <property type="term" value="P:transforming growth factor beta receptor signaling pathway"/>
    <property type="evidence" value="ECO:0007669"/>
    <property type="project" value="TreeGrafter"/>
</dbReference>
<comment type="subcellular location">
    <subcellularLocation>
        <location evidence="1">Secreted</location>
    </subcellularLocation>
</comment>
<evidence type="ECO:0000256" key="7">
    <source>
        <dbReference type="SAM" id="Phobius"/>
    </source>
</evidence>
<keyword evidence="2" id="KW-0964">Secreted</keyword>
<gene>
    <name evidence="10" type="primary">TGFBR3L</name>
</gene>
<keyword evidence="7" id="KW-0472">Membrane</keyword>
<accession>A0A7N4NT40</accession>
<dbReference type="Proteomes" id="UP000007648">
    <property type="component" value="Unassembled WGS sequence"/>
</dbReference>
<dbReference type="CTD" id="100507588"/>
<sequence>MVGLAAFLLPLLLQAPTAPPGRMGLPEPFSSLCCSQDSPGGGRVRHELGLSPALPSPGPRRPPFNLIVSSSDTFQRSPGPCVVPANSPVFVEASLAQPSSRWGLFLHRCFLSPSSDPTQGSPLLLLLRGGCPAEASVSFHPPPPGSLPQTRLSFRLRPIFNASVQFLHCQLGLCRRRGAPRRGPRSADQPPGCLSQDEACTGSGSREEVAGESPRVHMLSQPIIVTVPHPPHRPPRFSPDQSQTSLGQVLPSAPQGTGCGGLDPAPVVAIAVSAFILGAVLTASLGLIYVQTAPPPPRAAPGGSPSPSQPRRSQEE</sequence>
<dbReference type="GeneTree" id="ENSGT00530000063861"/>
<dbReference type="GO" id="GO:0001837">
    <property type="term" value="P:epithelial to mesenchymal transition"/>
    <property type="evidence" value="ECO:0007669"/>
    <property type="project" value="TreeGrafter"/>
</dbReference>
<dbReference type="InterPro" id="IPR055355">
    <property type="entry name" value="ZP-C"/>
</dbReference>